<protein>
    <submittedName>
        <fullName evidence="1">Uncharacterized protein</fullName>
    </submittedName>
</protein>
<evidence type="ECO:0000313" key="1">
    <source>
        <dbReference type="EMBL" id="KAK9890064.1"/>
    </source>
</evidence>
<dbReference type="EMBL" id="JARQZJ010000124">
    <property type="protein sequence ID" value="KAK9890064.1"/>
    <property type="molecule type" value="Genomic_DNA"/>
</dbReference>
<gene>
    <name evidence="1" type="ORF">WA026_008872</name>
</gene>
<accession>A0AAW1VAA4</accession>
<evidence type="ECO:0000313" key="2">
    <source>
        <dbReference type="Proteomes" id="UP001431783"/>
    </source>
</evidence>
<dbReference type="AlphaFoldDB" id="A0AAW1VAA4"/>
<keyword evidence="2" id="KW-1185">Reference proteome</keyword>
<reference evidence="1 2" key="1">
    <citation type="submission" date="2023-03" db="EMBL/GenBank/DDBJ databases">
        <title>Genome insight into feeding habits of ladybird beetles.</title>
        <authorList>
            <person name="Li H.-S."/>
            <person name="Huang Y.-H."/>
            <person name="Pang H."/>
        </authorList>
    </citation>
    <scope>NUCLEOTIDE SEQUENCE [LARGE SCALE GENOMIC DNA]</scope>
    <source>
        <strain evidence="1">SYSU_2023b</strain>
        <tissue evidence="1">Whole body</tissue>
    </source>
</reference>
<comment type="caution">
    <text evidence="1">The sequence shown here is derived from an EMBL/GenBank/DDBJ whole genome shotgun (WGS) entry which is preliminary data.</text>
</comment>
<sequence length="112" mass="12428">MCIEVLSYLFYPVRQATKWNEWAEPNALSKRVPRTAADCTPVAASLASIQIALQLTDSDTTNSELQQLATSNNQIKFWINSSTPLRYAQTNSGDIRMVYVGARMANTIISNA</sequence>
<feature type="non-terminal residue" evidence="1">
    <location>
        <position position="112"/>
    </location>
</feature>
<name>A0AAW1VAA4_9CUCU</name>
<proteinExistence type="predicted"/>
<organism evidence="1 2">
    <name type="scientific">Henosepilachna vigintioctopunctata</name>
    <dbReference type="NCBI Taxonomy" id="420089"/>
    <lineage>
        <taxon>Eukaryota</taxon>
        <taxon>Metazoa</taxon>
        <taxon>Ecdysozoa</taxon>
        <taxon>Arthropoda</taxon>
        <taxon>Hexapoda</taxon>
        <taxon>Insecta</taxon>
        <taxon>Pterygota</taxon>
        <taxon>Neoptera</taxon>
        <taxon>Endopterygota</taxon>
        <taxon>Coleoptera</taxon>
        <taxon>Polyphaga</taxon>
        <taxon>Cucujiformia</taxon>
        <taxon>Coccinelloidea</taxon>
        <taxon>Coccinellidae</taxon>
        <taxon>Epilachninae</taxon>
        <taxon>Epilachnini</taxon>
        <taxon>Henosepilachna</taxon>
    </lineage>
</organism>
<dbReference type="Proteomes" id="UP001431783">
    <property type="component" value="Unassembled WGS sequence"/>
</dbReference>